<gene>
    <name evidence="1" type="ORF">C7450_11699</name>
</gene>
<evidence type="ECO:0000313" key="1">
    <source>
        <dbReference type="EMBL" id="PXW52525.1"/>
    </source>
</evidence>
<keyword evidence="2" id="KW-1185">Reference proteome</keyword>
<accession>A0A2V3TUT3</accession>
<sequence length="218" mass="23731">MALIPLGLDGLGPRPPLDAAILDGPGPEIRGQTYLTAPPLGVSIVAWGATPYAIHPKTRPDYEFSILLEGQFDLSNPMTGKVRVHAGDLFVLPPTFSYRWAQTESTLKFALSYRPESPVEPMQDFTLIRRAELSERTGGEEELFRSHDRRLTVTCLRLPAGSSFVQEPGAIGLGTVLSGSCLAEEHRLEAGCSFALDPSTRGLLQSKTDTILVICQVR</sequence>
<dbReference type="Proteomes" id="UP000248021">
    <property type="component" value="Unassembled WGS sequence"/>
</dbReference>
<dbReference type="Gene3D" id="2.60.120.10">
    <property type="entry name" value="Jelly Rolls"/>
    <property type="match status" value="1"/>
</dbReference>
<comment type="caution">
    <text evidence="1">The sequence shown here is derived from an EMBL/GenBank/DDBJ whole genome shotgun (WGS) entry which is preliminary data.</text>
</comment>
<proteinExistence type="predicted"/>
<dbReference type="AlphaFoldDB" id="A0A2V3TUT3"/>
<dbReference type="InterPro" id="IPR014710">
    <property type="entry name" value="RmlC-like_jellyroll"/>
</dbReference>
<dbReference type="EMBL" id="QJJK01000016">
    <property type="protein sequence ID" value="PXW52525.1"/>
    <property type="molecule type" value="Genomic_DNA"/>
</dbReference>
<dbReference type="OrthoDB" id="9799053at2"/>
<evidence type="ECO:0000313" key="2">
    <source>
        <dbReference type="Proteomes" id="UP000248021"/>
    </source>
</evidence>
<dbReference type="SUPFAM" id="SSF51182">
    <property type="entry name" value="RmlC-like cupins"/>
    <property type="match status" value="1"/>
</dbReference>
<name>A0A2V3TUT3_9HYPH</name>
<dbReference type="RefSeq" id="WP_110378000.1">
    <property type="nucleotide sequence ID" value="NZ_JAHBRY010000001.1"/>
</dbReference>
<dbReference type="InterPro" id="IPR011051">
    <property type="entry name" value="RmlC_Cupin_sf"/>
</dbReference>
<protein>
    <submittedName>
        <fullName evidence="1">Putative cupin superfamily protein</fullName>
    </submittedName>
</protein>
<organism evidence="1 2">
    <name type="scientific">Chelatococcus asaccharovorans</name>
    <dbReference type="NCBI Taxonomy" id="28210"/>
    <lineage>
        <taxon>Bacteria</taxon>
        <taxon>Pseudomonadati</taxon>
        <taxon>Pseudomonadota</taxon>
        <taxon>Alphaproteobacteria</taxon>
        <taxon>Hyphomicrobiales</taxon>
        <taxon>Chelatococcaceae</taxon>
        <taxon>Chelatococcus</taxon>
    </lineage>
</organism>
<reference evidence="1 2" key="1">
    <citation type="submission" date="2018-05" db="EMBL/GenBank/DDBJ databases">
        <title>Genomic Encyclopedia of Type Strains, Phase IV (KMG-IV): sequencing the most valuable type-strain genomes for metagenomic binning, comparative biology and taxonomic classification.</title>
        <authorList>
            <person name="Goeker M."/>
        </authorList>
    </citation>
    <scope>NUCLEOTIDE SEQUENCE [LARGE SCALE GENOMIC DNA]</scope>
    <source>
        <strain evidence="1 2">DSM 6462</strain>
    </source>
</reference>